<protein>
    <recommendedName>
        <fullName evidence="1">MobA-like NTP transferase domain-containing protein</fullName>
    </recommendedName>
</protein>
<evidence type="ECO:0000259" key="1">
    <source>
        <dbReference type="Pfam" id="PF12804"/>
    </source>
</evidence>
<sequence>MISAIILAAGESRRMGVKNKLLLPISGEVLISNFVKSVCASNVDEVVVVVGHEAEKIEDVLQGQPVRFVENLRYMEGMTSSIQTGIQAASAESEGLLICLADQPFIETSDFNRLIHEFTDLFDSESSLIIVPVFKGQRGNPVLFSRQFRDIILQHKGEGCRDIVLKHPECVREVEMGNDNVLQDVDTLEDYKMFCTD</sequence>
<name>A0A381P582_9ZZZZ</name>
<dbReference type="GO" id="GO:0016779">
    <property type="term" value="F:nucleotidyltransferase activity"/>
    <property type="evidence" value="ECO:0007669"/>
    <property type="project" value="UniProtKB-ARBA"/>
</dbReference>
<dbReference type="EMBL" id="UINC01000846">
    <property type="protein sequence ID" value="SUZ62092.1"/>
    <property type="molecule type" value="Genomic_DNA"/>
</dbReference>
<dbReference type="PANTHER" id="PTHR43777">
    <property type="entry name" value="MOLYBDENUM COFACTOR CYTIDYLYLTRANSFERASE"/>
    <property type="match status" value="1"/>
</dbReference>
<dbReference type="InterPro" id="IPR025877">
    <property type="entry name" value="MobA-like_NTP_Trfase"/>
</dbReference>
<dbReference type="Pfam" id="PF12804">
    <property type="entry name" value="NTP_transf_3"/>
    <property type="match status" value="1"/>
</dbReference>
<evidence type="ECO:0000313" key="2">
    <source>
        <dbReference type="EMBL" id="SUZ62092.1"/>
    </source>
</evidence>
<dbReference type="CDD" id="cd04182">
    <property type="entry name" value="GT_2_like_f"/>
    <property type="match status" value="1"/>
</dbReference>
<feature type="domain" description="MobA-like NTP transferase" evidence="1">
    <location>
        <begin position="4"/>
        <end position="167"/>
    </location>
</feature>
<dbReference type="PANTHER" id="PTHR43777:SF1">
    <property type="entry name" value="MOLYBDENUM COFACTOR CYTIDYLYLTRANSFERASE"/>
    <property type="match status" value="1"/>
</dbReference>
<accession>A0A381P582</accession>
<dbReference type="Gene3D" id="3.90.550.10">
    <property type="entry name" value="Spore Coat Polysaccharide Biosynthesis Protein SpsA, Chain A"/>
    <property type="match status" value="1"/>
</dbReference>
<organism evidence="2">
    <name type="scientific">marine metagenome</name>
    <dbReference type="NCBI Taxonomy" id="408172"/>
    <lineage>
        <taxon>unclassified sequences</taxon>
        <taxon>metagenomes</taxon>
        <taxon>ecological metagenomes</taxon>
    </lineage>
</organism>
<dbReference type="AlphaFoldDB" id="A0A381P582"/>
<reference evidence="2" key="1">
    <citation type="submission" date="2018-05" db="EMBL/GenBank/DDBJ databases">
        <authorList>
            <person name="Lanie J.A."/>
            <person name="Ng W.-L."/>
            <person name="Kazmierczak K.M."/>
            <person name="Andrzejewski T.M."/>
            <person name="Davidsen T.M."/>
            <person name="Wayne K.J."/>
            <person name="Tettelin H."/>
            <person name="Glass J.I."/>
            <person name="Rusch D."/>
            <person name="Podicherti R."/>
            <person name="Tsui H.-C.T."/>
            <person name="Winkler M.E."/>
        </authorList>
    </citation>
    <scope>NUCLEOTIDE SEQUENCE</scope>
</reference>
<proteinExistence type="predicted"/>
<gene>
    <name evidence="2" type="ORF">METZ01_LOCUS14946</name>
</gene>
<dbReference type="SUPFAM" id="SSF53448">
    <property type="entry name" value="Nucleotide-diphospho-sugar transferases"/>
    <property type="match status" value="1"/>
</dbReference>
<dbReference type="InterPro" id="IPR029044">
    <property type="entry name" value="Nucleotide-diphossugar_trans"/>
</dbReference>